<proteinExistence type="predicted"/>
<keyword evidence="2" id="KW-1185">Reference proteome</keyword>
<organism evidence="1 2">
    <name type="scientific">Paeniglutamicibacter kerguelensis</name>
    <dbReference type="NCBI Taxonomy" id="254788"/>
    <lineage>
        <taxon>Bacteria</taxon>
        <taxon>Bacillati</taxon>
        <taxon>Actinomycetota</taxon>
        <taxon>Actinomycetes</taxon>
        <taxon>Micrococcales</taxon>
        <taxon>Micrococcaceae</taxon>
        <taxon>Paeniglutamicibacter</taxon>
    </lineage>
</organism>
<dbReference type="RefSeq" id="WP_210001068.1">
    <property type="nucleotide sequence ID" value="NZ_BAAAJY010000017.1"/>
</dbReference>
<evidence type="ECO:0000313" key="2">
    <source>
        <dbReference type="Proteomes" id="UP001296993"/>
    </source>
</evidence>
<reference evidence="1 2" key="1">
    <citation type="submission" date="2021-03" db="EMBL/GenBank/DDBJ databases">
        <title>Sequencing the genomes of 1000 actinobacteria strains.</title>
        <authorList>
            <person name="Klenk H.-P."/>
        </authorList>
    </citation>
    <scope>NUCLEOTIDE SEQUENCE [LARGE SCALE GENOMIC DNA]</scope>
    <source>
        <strain evidence="1 2">DSM 15797</strain>
    </source>
</reference>
<accession>A0ABS4XI97</accession>
<sequence length="184" mass="20663">MPLLNVLTLEPQEPQFVAGAFPAATKRALGNEARRLDIVIDGRPLRRFWREWEQVDADAQLDLPDLVTMLSRSTGRWARNQLSSLRGAAAGERPCRAELFYCPVCFDVSDGILTVEIARTGESVVWKDFGWRDEYDDGGEEEALLAGTPVFTFDATAYDVAIEAAAEHFSVWRGGFNRPFRPRI</sequence>
<comment type="caution">
    <text evidence="1">The sequence shown here is derived from an EMBL/GenBank/DDBJ whole genome shotgun (WGS) entry which is preliminary data.</text>
</comment>
<dbReference type="Proteomes" id="UP001296993">
    <property type="component" value="Unassembled WGS sequence"/>
</dbReference>
<evidence type="ECO:0000313" key="1">
    <source>
        <dbReference type="EMBL" id="MBP2388199.1"/>
    </source>
</evidence>
<gene>
    <name evidence="1" type="ORF">JOF47_003710</name>
</gene>
<name>A0ABS4XI97_9MICC</name>
<protein>
    <submittedName>
        <fullName evidence="1">Uncharacterized protein</fullName>
    </submittedName>
</protein>
<dbReference type="EMBL" id="JAGIOF010000001">
    <property type="protein sequence ID" value="MBP2388199.1"/>
    <property type="molecule type" value="Genomic_DNA"/>
</dbReference>